<dbReference type="GO" id="GO:0005506">
    <property type="term" value="F:iron ion binding"/>
    <property type="evidence" value="ECO:0007669"/>
    <property type="project" value="InterPro"/>
</dbReference>
<reference evidence="7" key="1">
    <citation type="journal article" date="2022" name="IScience">
        <title>Evolution of zygomycete secretomes and the origins of terrestrial fungal ecologies.</title>
        <authorList>
            <person name="Chang Y."/>
            <person name="Wang Y."/>
            <person name="Mondo S."/>
            <person name="Ahrendt S."/>
            <person name="Andreopoulos W."/>
            <person name="Barry K."/>
            <person name="Beard J."/>
            <person name="Benny G.L."/>
            <person name="Blankenship S."/>
            <person name="Bonito G."/>
            <person name="Cuomo C."/>
            <person name="Desiro A."/>
            <person name="Gervers K.A."/>
            <person name="Hundley H."/>
            <person name="Kuo A."/>
            <person name="LaButti K."/>
            <person name="Lang B.F."/>
            <person name="Lipzen A."/>
            <person name="O'Donnell K."/>
            <person name="Pangilinan J."/>
            <person name="Reynolds N."/>
            <person name="Sandor L."/>
            <person name="Smith M.E."/>
            <person name="Tsang A."/>
            <person name="Grigoriev I.V."/>
            <person name="Stajich J.E."/>
            <person name="Spatafora J.W."/>
        </authorList>
    </citation>
    <scope>NUCLEOTIDE SEQUENCE</scope>
    <source>
        <strain evidence="7">RSA 2281</strain>
    </source>
</reference>
<dbReference type="GO" id="GO:0016705">
    <property type="term" value="F:oxidoreductase activity, acting on paired donors, with incorporation or reduction of molecular oxygen"/>
    <property type="evidence" value="ECO:0007669"/>
    <property type="project" value="InterPro"/>
</dbReference>
<dbReference type="PANTHER" id="PTHR24296">
    <property type="entry name" value="CYTOCHROME P450"/>
    <property type="match status" value="1"/>
</dbReference>
<keyword evidence="6" id="KW-0503">Monooxygenase</keyword>
<dbReference type="Proteomes" id="UP001209540">
    <property type="component" value="Unassembled WGS sequence"/>
</dbReference>
<dbReference type="InterPro" id="IPR017972">
    <property type="entry name" value="Cyt_P450_CS"/>
</dbReference>
<evidence type="ECO:0000256" key="6">
    <source>
        <dbReference type="RuleBase" id="RU000461"/>
    </source>
</evidence>
<comment type="cofactor">
    <cofactor evidence="5">
        <name>heme</name>
        <dbReference type="ChEBI" id="CHEBI:30413"/>
    </cofactor>
</comment>
<accession>A0AAD5PG23</accession>
<evidence type="ECO:0000256" key="4">
    <source>
        <dbReference type="ARBA" id="ARBA00023004"/>
    </source>
</evidence>
<dbReference type="PROSITE" id="PS00086">
    <property type="entry name" value="CYTOCHROME_P450"/>
    <property type="match status" value="1"/>
</dbReference>
<dbReference type="GO" id="GO:0004497">
    <property type="term" value="F:monooxygenase activity"/>
    <property type="evidence" value="ECO:0007669"/>
    <property type="project" value="UniProtKB-KW"/>
</dbReference>
<name>A0AAD5PG23_9FUNG</name>
<dbReference type="PRINTS" id="PR00385">
    <property type="entry name" value="P450"/>
</dbReference>
<dbReference type="InterPro" id="IPR002401">
    <property type="entry name" value="Cyt_P450_E_grp-I"/>
</dbReference>
<keyword evidence="3 6" id="KW-0560">Oxidoreductase</keyword>
<evidence type="ECO:0000256" key="1">
    <source>
        <dbReference type="ARBA" id="ARBA00010617"/>
    </source>
</evidence>
<comment type="caution">
    <text evidence="7">The sequence shown here is derived from an EMBL/GenBank/DDBJ whole genome shotgun (WGS) entry which is preliminary data.</text>
</comment>
<evidence type="ECO:0000256" key="5">
    <source>
        <dbReference type="PIRSR" id="PIRSR602401-1"/>
    </source>
</evidence>
<sequence>MSTKQTTTILAVASVATAFTLAVKYKDNQRQKEQLVLETQKKTTAPTCKGYPVIGSLPYVLWHKEKLYEFIAQQMEEMDTLTMFIQMLGRPPRVITIDPEIIEYILRSNFANYPKGLIIRQSLGDLLGDGIFTSNGEVWRYQRKMASHIFNVSNFQNRFTEVFVNELDVICREIFDPKIKTQESVDFHDIMHRYTLDSFALLGYGVELKASTNKEDMPFITSFDICQRNCFERLHSPIARLKEAIQSMYLPFEKTMAYHYKVVHEFSNEIVQERRKKVAEGQEFNDLLYRFMVARNQNGEPLNDQELGDNILNFIIAGRDTTAQLLSWTFYNLMLYPRIEKKLVAEIKTHWPKEIQDPTELLYETLRLYPSVPMATRYNIEDDILPDGTFIKEGTTVAYSAYVLGRSKKIWGSDAKDYSPERWIDKSGKLRRETQGRWPVFSGGPRVCLGQNLAILEAIIAMATMLQKYKFSLVPGQDITYLSSLTFPMKYGLKVYIQQRE</sequence>
<evidence type="ECO:0000256" key="3">
    <source>
        <dbReference type="ARBA" id="ARBA00023002"/>
    </source>
</evidence>
<reference evidence="7" key="2">
    <citation type="submission" date="2023-02" db="EMBL/GenBank/DDBJ databases">
        <authorList>
            <consortium name="DOE Joint Genome Institute"/>
            <person name="Mondo S.J."/>
            <person name="Chang Y."/>
            <person name="Wang Y."/>
            <person name="Ahrendt S."/>
            <person name="Andreopoulos W."/>
            <person name="Barry K."/>
            <person name="Beard J."/>
            <person name="Benny G.L."/>
            <person name="Blankenship S."/>
            <person name="Bonito G."/>
            <person name="Cuomo C."/>
            <person name="Desiro A."/>
            <person name="Gervers K.A."/>
            <person name="Hundley H."/>
            <person name="Kuo A."/>
            <person name="LaButti K."/>
            <person name="Lang B.F."/>
            <person name="Lipzen A."/>
            <person name="O'Donnell K."/>
            <person name="Pangilinan J."/>
            <person name="Reynolds N."/>
            <person name="Sandor L."/>
            <person name="Smith M.W."/>
            <person name="Tsang A."/>
            <person name="Grigoriev I.V."/>
            <person name="Stajich J.E."/>
            <person name="Spatafora J.W."/>
        </authorList>
    </citation>
    <scope>NUCLEOTIDE SEQUENCE</scope>
    <source>
        <strain evidence="7">RSA 2281</strain>
    </source>
</reference>
<dbReference type="Pfam" id="PF00067">
    <property type="entry name" value="p450"/>
    <property type="match status" value="1"/>
</dbReference>
<keyword evidence="2 5" id="KW-0479">Metal-binding</keyword>
<dbReference type="SUPFAM" id="SSF48264">
    <property type="entry name" value="Cytochrome P450"/>
    <property type="match status" value="1"/>
</dbReference>
<dbReference type="InterPro" id="IPR001128">
    <property type="entry name" value="Cyt_P450"/>
</dbReference>
<gene>
    <name evidence="7" type="ORF">BDA99DRAFT_435723</name>
</gene>
<dbReference type="Gene3D" id="1.10.630.10">
    <property type="entry name" value="Cytochrome P450"/>
    <property type="match status" value="1"/>
</dbReference>
<evidence type="ECO:0000313" key="7">
    <source>
        <dbReference type="EMBL" id="KAI9268173.1"/>
    </source>
</evidence>
<evidence type="ECO:0000313" key="8">
    <source>
        <dbReference type="Proteomes" id="UP001209540"/>
    </source>
</evidence>
<feature type="binding site" description="axial binding residue" evidence="5">
    <location>
        <position position="448"/>
    </location>
    <ligand>
        <name>heme</name>
        <dbReference type="ChEBI" id="CHEBI:30413"/>
    </ligand>
    <ligandPart>
        <name>Fe</name>
        <dbReference type="ChEBI" id="CHEBI:18248"/>
    </ligandPart>
</feature>
<keyword evidence="5 6" id="KW-0349">Heme</keyword>
<dbReference type="GO" id="GO:0006629">
    <property type="term" value="P:lipid metabolic process"/>
    <property type="evidence" value="ECO:0007669"/>
    <property type="project" value="UniProtKB-ARBA"/>
</dbReference>
<comment type="similarity">
    <text evidence="1 6">Belongs to the cytochrome P450 family.</text>
</comment>
<dbReference type="EMBL" id="JAIXMP010000009">
    <property type="protein sequence ID" value="KAI9268173.1"/>
    <property type="molecule type" value="Genomic_DNA"/>
</dbReference>
<organism evidence="7 8">
    <name type="scientific">Phascolomyces articulosus</name>
    <dbReference type="NCBI Taxonomy" id="60185"/>
    <lineage>
        <taxon>Eukaryota</taxon>
        <taxon>Fungi</taxon>
        <taxon>Fungi incertae sedis</taxon>
        <taxon>Mucoromycota</taxon>
        <taxon>Mucoromycotina</taxon>
        <taxon>Mucoromycetes</taxon>
        <taxon>Mucorales</taxon>
        <taxon>Lichtheimiaceae</taxon>
        <taxon>Phascolomyces</taxon>
    </lineage>
</organism>
<dbReference type="GO" id="GO:0020037">
    <property type="term" value="F:heme binding"/>
    <property type="evidence" value="ECO:0007669"/>
    <property type="project" value="InterPro"/>
</dbReference>
<proteinExistence type="inferred from homology"/>
<dbReference type="PRINTS" id="PR00463">
    <property type="entry name" value="EP450I"/>
</dbReference>
<protein>
    <submittedName>
        <fullName evidence="7">Cytochrome P450</fullName>
    </submittedName>
</protein>
<evidence type="ECO:0000256" key="2">
    <source>
        <dbReference type="ARBA" id="ARBA00022723"/>
    </source>
</evidence>
<keyword evidence="4 5" id="KW-0408">Iron</keyword>
<dbReference type="AlphaFoldDB" id="A0AAD5PG23"/>
<dbReference type="InterPro" id="IPR036396">
    <property type="entry name" value="Cyt_P450_sf"/>
</dbReference>
<keyword evidence="8" id="KW-1185">Reference proteome</keyword>